<dbReference type="EMBL" id="JASPKZ010006043">
    <property type="protein sequence ID" value="KAJ9587964.1"/>
    <property type="molecule type" value="Genomic_DNA"/>
</dbReference>
<feature type="non-terminal residue" evidence="2">
    <location>
        <position position="1"/>
    </location>
</feature>
<proteinExistence type="predicted"/>
<dbReference type="AlphaFoldDB" id="A0AAD7ZW95"/>
<gene>
    <name evidence="2" type="ORF">L9F63_018593</name>
</gene>
<evidence type="ECO:0000313" key="3">
    <source>
        <dbReference type="Proteomes" id="UP001233999"/>
    </source>
</evidence>
<reference evidence="2" key="1">
    <citation type="journal article" date="2023" name="IScience">
        <title>Live-bearing cockroach genome reveals convergent evolutionary mechanisms linked to viviparity in insects and beyond.</title>
        <authorList>
            <person name="Fouks B."/>
            <person name="Harrison M.C."/>
            <person name="Mikhailova A.A."/>
            <person name="Marchal E."/>
            <person name="English S."/>
            <person name="Carruthers M."/>
            <person name="Jennings E.C."/>
            <person name="Chiamaka E.L."/>
            <person name="Frigard R.A."/>
            <person name="Pippel M."/>
            <person name="Attardo G.M."/>
            <person name="Benoit J.B."/>
            <person name="Bornberg-Bauer E."/>
            <person name="Tobe S.S."/>
        </authorList>
    </citation>
    <scope>NUCLEOTIDE SEQUENCE</scope>
    <source>
        <strain evidence="2">Stay&amp;Tobe</strain>
    </source>
</reference>
<keyword evidence="3" id="KW-1185">Reference proteome</keyword>
<dbReference type="Proteomes" id="UP001233999">
    <property type="component" value="Unassembled WGS sequence"/>
</dbReference>
<evidence type="ECO:0000256" key="1">
    <source>
        <dbReference type="SAM" id="SignalP"/>
    </source>
</evidence>
<reference evidence="2" key="2">
    <citation type="submission" date="2023-05" db="EMBL/GenBank/DDBJ databases">
        <authorList>
            <person name="Fouks B."/>
        </authorList>
    </citation>
    <scope>NUCLEOTIDE SEQUENCE</scope>
    <source>
        <strain evidence="2">Stay&amp;Tobe</strain>
        <tissue evidence="2">Testes</tissue>
    </source>
</reference>
<keyword evidence="1" id="KW-0732">Signal</keyword>
<evidence type="ECO:0000313" key="2">
    <source>
        <dbReference type="EMBL" id="KAJ9587964.1"/>
    </source>
</evidence>
<name>A0AAD7ZW95_DIPPU</name>
<accession>A0AAD7ZW95</accession>
<feature type="chain" id="PRO_5042125101" evidence="1">
    <location>
        <begin position="21"/>
        <end position="125"/>
    </location>
</feature>
<organism evidence="2 3">
    <name type="scientific">Diploptera punctata</name>
    <name type="common">Pacific beetle cockroach</name>
    <dbReference type="NCBI Taxonomy" id="6984"/>
    <lineage>
        <taxon>Eukaryota</taxon>
        <taxon>Metazoa</taxon>
        <taxon>Ecdysozoa</taxon>
        <taxon>Arthropoda</taxon>
        <taxon>Hexapoda</taxon>
        <taxon>Insecta</taxon>
        <taxon>Pterygota</taxon>
        <taxon>Neoptera</taxon>
        <taxon>Polyneoptera</taxon>
        <taxon>Dictyoptera</taxon>
        <taxon>Blattodea</taxon>
        <taxon>Blaberoidea</taxon>
        <taxon>Blaberidae</taxon>
        <taxon>Diplopterinae</taxon>
        <taxon>Diploptera</taxon>
    </lineage>
</organism>
<comment type="caution">
    <text evidence="2">The sequence shown here is derived from an EMBL/GenBank/DDBJ whole genome shotgun (WGS) entry which is preliminary data.</text>
</comment>
<sequence>MLKIAIFVLICGFAITQISAQTCNFKPENAQCEQDYDCCSSCCVNGVCNDPGVCFPVCNSSTSIGKDGPAVCDLVTTMNTIAAISENRLEEFSIKAVRAVNAVQIFLDMLSRNPTASLGEIANVM</sequence>
<protein>
    <submittedName>
        <fullName evidence="2">Uncharacterized protein</fullName>
    </submittedName>
</protein>
<feature type="signal peptide" evidence="1">
    <location>
        <begin position="1"/>
        <end position="20"/>
    </location>
</feature>